<evidence type="ECO:0000313" key="3">
    <source>
        <dbReference type="Proteomes" id="UP000198723"/>
    </source>
</evidence>
<proteinExistence type="predicted"/>
<evidence type="ECO:0000313" key="2">
    <source>
        <dbReference type="EMBL" id="SCB61584.1"/>
    </source>
</evidence>
<protein>
    <submittedName>
        <fullName evidence="2">Uncharacterized protein</fullName>
    </submittedName>
</protein>
<evidence type="ECO:0000256" key="1">
    <source>
        <dbReference type="SAM" id="MobiDB-lite"/>
    </source>
</evidence>
<sequence>MKTPQRKFVVEFKSGRRRSTTQSNSIWGNTDFKAFVRQVETEAPHLFESKLGPDALGQLGKMPQDQQPGNQLNDSDDANRNQLAASLTELVQIVPSQNDHGQFASISQSKKHSIKRPARIATRIDEKRSRNQIDGAVDGGMASSAGFLEAPIDELAALDDENRHLRALLIKHLHQENLQLRKMLERFGVS</sequence>
<dbReference type="RefSeq" id="WP_092754030.1">
    <property type="nucleotide sequence ID" value="NZ_FMAJ01000020.1"/>
</dbReference>
<dbReference type="STRING" id="1138170.GA0061105_12028"/>
<feature type="region of interest" description="Disordered" evidence="1">
    <location>
        <begin position="50"/>
        <end position="77"/>
    </location>
</feature>
<organism evidence="2 3">
    <name type="scientific">Rhizobium aethiopicum</name>
    <dbReference type="NCBI Taxonomy" id="1138170"/>
    <lineage>
        <taxon>Bacteria</taxon>
        <taxon>Pseudomonadati</taxon>
        <taxon>Pseudomonadota</taxon>
        <taxon>Alphaproteobacteria</taxon>
        <taxon>Hyphomicrobiales</taxon>
        <taxon>Rhizobiaceae</taxon>
        <taxon>Rhizobium/Agrobacterium group</taxon>
        <taxon>Rhizobium</taxon>
    </lineage>
</organism>
<dbReference type="AlphaFoldDB" id="A0A1C3YB18"/>
<reference evidence="2 3" key="1">
    <citation type="submission" date="2016-08" db="EMBL/GenBank/DDBJ databases">
        <authorList>
            <person name="Seilhamer J.J."/>
        </authorList>
    </citation>
    <scope>NUCLEOTIDE SEQUENCE [LARGE SCALE GENOMIC DNA]</scope>
    <source>
        <strain evidence="2 3">HBR26</strain>
    </source>
</reference>
<name>A0A1C3YB18_9HYPH</name>
<accession>A0A1C3YB18</accession>
<dbReference type="Proteomes" id="UP000198723">
    <property type="component" value="Unassembled WGS sequence"/>
</dbReference>
<dbReference type="EMBL" id="FMAJ01000020">
    <property type="protein sequence ID" value="SCB61584.1"/>
    <property type="molecule type" value="Genomic_DNA"/>
</dbReference>
<feature type="compositionally biased region" description="Polar residues" evidence="1">
    <location>
        <begin position="64"/>
        <end position="73"/>
    </location>
</feature>
<gene>
    <name evidence="2" type="ORF">GA0061105_12028</name>
</gene>